<feature type="transmembrane region" description="Helical" evidence="8">
    <location>
        <begin position="112"/>
        <end position="140"/>
    </location>
</feature>
<comment type="subcellular location">
    <subcellularLocation>
        <location evidence="1">Endomembrane system</location>
        <topology evidence="1">Multi-pass membrane protein</topology>
    </subcellularLocation>
</comment>
<evidence type="ECO:0000256" key="6">
    <source>
        <dbReference type="ARBA" id="ARBA00023136"/>
    </source>
</evidence>
<keyword evidence="11" id="KW-1185">Reference proteome</keyword>
<evidence type="ECO:0000256" key="2">
    <source>
        <dbReference type="ARBA" id="ARBA00022448"/>
    </source>
</evidence>
<reference evidence="10 11" key="1">
    <citation type="submission" date="2017-09" db="EMBL/GenBank/DDBJ databases">
        <authorList>
            <person name="Lee N."/>
            <person name="Cho B.-K."/>
        </authorList>
    </citation>
    <scope>NUCLEOTIDE SEQUENCE [LARGE SCALE GENOMIC DNA]</scope>
    <source>
        <strain evidence="10 11">ATCC 12853</strain>
    </source>
</reference>
<dbReference type="AlphaFoldDB" id="A0A5J6G7J8"/>
<protein>
    <submittedName>
        <fullName evidence="10">Potassium transporter TrkA</fullName>
    </submittedName>
</protein>
<feature type="domain" description="CASTOR/POLLUX/SYM8 ion channel conserved" evidence="9">
    <location>
        <begin position="307"/>
        <end position="405"/>
    </location>
</feature>
<feature type="compositionally biased region" description="Low complexity" evidence="7">
    <location>
        <begin position="16"/>
        <end position="27"/>
    </location>
</feature>
<keyword evidence="5" id="KW-0406">Ion transport</keyword>
<dbReference type="Pfam" id="PF06241">
    <property type="entry name" value="Castor_Poll_mid"/>
    <property type="match status" value="1"/>
</dbReference>
<keyword evidence="6 8" id="KW-0472">Membrane</keyword>
<feature type="transmembrane region" description="Helical" evidence="8">
    <location>
        <begin position="51"/>
        <end position="75"/>
    </location>
</feature>
<dbReference type="Proteomes" id="UP000325529">
    <property type="component" value="Chromosome"/>
</dbReference>
<evidence type="ECO:0000256" key="1">
    <source>
        <dbReference type="ARBA" id="ARBA00004127"/>
    </source>
</evidence>
<dbReference type="KEGG" id="ska:CP970_08565"/>
<keyword evidence="2" id="KW-0813">Transport</keyword>
<evidence type="ECO:0000256" key="4">
    <source>
        <dbReference type="ARBA" id="ARBA00022989"/>
    </source>
</evidence>
<evidence type="ECO:0000256" key="8">
    <source>
        <dbReference type="SAM" id="Phobius"/>
    </source>
</evidence>
<evidence type="ECO:0000313" key="11">
    <source>
        <dbReference type="Proteomes" id="UP000325529"/>
    </source>
</evidence>
<accession>A0A5J6G7J8</accession>
<dbReference type="Gene3D" id="3.40.50.720">
    <property type="entry name" value="NAD(P)-binding Rossmann-like Domain"/>
    <property type="match status" value="2"/>
</dbReference>
<dbReference type="InterPro" id="IPR010420">
    <property type="entry name" value="CASTOR/POLLUX/SYM8_dom"/>
</dbReference>
<evidence type="ECO:0000256" key="7">
    <source>
        <dbReference type="SAM" id="MobiDB-lite"/>
    </source>
</evidence>
<gene>
    <name evidence="10" type="ORF">CP970_08565</name>
</gene>
<evidence type="ECO:0000259" key="9">
    <source>
        <dbReference type="Pfam" id="PF06241"/>
    </source>
</evidence>
<evidence type="ECO:0000313" key="10">
    <source>
        <dbReference type="EMBL" id="QEU90927.1"/>
    </source>
</evidence>
<evidence type="ECO:0000256" key="5">
    <source>
        <dbReference type="ARBA" id="ARBA00023065"/>
    </source>
</evidence>
<dbReference type="GO" id="GO:0006811">
    <property type="term" value="P:monoatomic ion transport"/>
    <property type="evidence" value="ECO:0007669"/>
    <property type="project" value="UniProtKB-KW"/>
</dbReference>
<feature type="region of interest" description="Disordered" evidence="7">
    <location>
        <begin position="1"/>
        <end position="27"/>
    </location>
</feature>
<sequence length="666" mass="72321">MGTTPARRGTDHQGARRPGFGPRRAPYPRRWPMLRRFRYRFDNAMARGTPAMIGVIAAAMLALALLNAITLLVLAPDLVRKEGGASVLWRSALRVLNPPGMLQRDYVPSVGVAYRIISTVITIIGILLLSTLIGVLGAGIQRKLAKLRKGRSVVVESDHTVILGWSEQIHMIISELVEANRNQKYACVTVLAPKDKAQMDDAIRERVGATAPTRVVCRTGDPTRISDINLVNPKEARSILVLPPEHDDADISVIKSLLAVNSGALSEASHEGRAVPHVVTSIADDHNLPAALIAGGARTHVVSAQCFIARLLVQTSLQSGLSIVYTGLLEFDGDEIYMSAQPQLAGQTFGEAVYTFRTSTVIGIRRLDGQILLNPPAATAILGTDQIVAISEDDDTVVPTDEVPTITFEAIVTAEASDPQPERVLLLGWNARTPEAVKQLAQLAPEGSRLDIVADVPDLDDRVERLRTGLPQIELGVLAADPANRVVLEEVDLAAYQHVMVVGDAGAVDKSATDSRTLMTLLHLRDLAVQHGHGFSVVTEMADDRNRTLAQAAHADDFILSDNLLSLRMAQTSENPELNRLFQELFDPEGCQIRLRPAQEYVQPHATVSFYTVVEAALRRDQIAIGYRLARHAQRRPDYGIVVNPDKAALLSLTGGDKVIVLDGRS</sequence>
<dbReference type="GO" id="GO:0012505">
    <property type="term" value="C:endomembrane system"/>
    <property type="evidence" value="ECO:0007669"/>
    <property type="project" value="UniProtKB-SubCell"/>
</dbReference>
<dbReference type="EMBL" id="CP023699">
    <property type="protein sequence ID" value="QEU90927.1"/>
    <property type="molecule type" value="Genomic_DNA"/>
</dbReference>
<dbReference type="PANTHER" id="PTHR31563">
    <property type="entry name" value="ION CHANNEL POLLUX-RELATED"/>
    <property type="match status" value="1"/>
</dbReference>
<name>A0A5J6G7J8_STRKN</name>
<dbReference type="PANTHER" id="PTHR31563:SF10">
    <property type="entry name" value="ION CHANNEL POLLUX-RELATED"/>
    <property type="match status" value="1"/>
</dbReference>
<keyword evidence="4 8" id="KW-1133">Transmembrane helix</keyword>
<evidence type="ECO:0000256" key="3">
    <source>
        <dbReference type="ARBA" id="ARBA00022692"/>
    </source>
</evidence>
<keyword evidence="3 8" id="KW-0812">Transmembrane</keyword>
<dbReference type="InterPro" id="IPR044849">
    <property type="entry name" value="CASTOR/POLLUX/SYM8-like"/>
</dbReference>
<organism evidence="10 11">
    <name type="scientific">Streptomyces kanamyceticus</name>
    <dbReference type="NCBI Taxonomy" id="1967"/>
    <lineage>
        <taxon>Bacteria</taxon>
        <taxon>Bacillati</taxon>
        <taxon>Actinomycetota</taxon>
        <taxon>Actinomycetes</taxon>
        <taxon>Kitasatosporales</taxon>
        <taxon>Streptomycetaceae</taxon>
        <taxon>Streptomyces</taxon>
    </lineage>
</organism>
<proteinExistence type="predicted"/>